<dbReference type="InterPro" id="IPR026906">
    <property type="entry name" value="LRR_5"/>
</dbReference>
<dbReference type="Gene3D" id="3.90.70.50">
    <property type="entry name" value="Peptidase C10, streptopain"/>
    <property type="match status" value="1"/>
</dbReference>
<proteinExistence type="predicted"/>
<dbReference type="SUPFAM" id="SSF54001">
    <property type="entry name" value="Cysteine proteinases"/>
    <property type="match status" value="1"/>
</dbReference>
<organism evidence="1 2">
    <name type="scientific">Xylanibacter muris</name>
    <dbReference type="NCBI Taxonomy" id="2736290"/>
    <lineage>
        <taxon>Bacteria</taxon>
        <taxon>Pseudomonadati</taxon>
        <taxon>Bacteroidota</taxon>
        <taxon>Bacteroidia</taxon>
        <taxon>Bacteroidales</taxon>
        <taxon>Prevotellaceae</taxon>
        <taxon>Xylanibacter</taxon>
    </lineage>
</organism>
<dbReference type="Pfam" id="PF01640">
    <property type="entry name" value="Peptidase_C10"/>
    <property type="match status" value="1"/>
</dbReference>
<comment type="caution">
    <text evidence="1">The sequence shown here is derived from an EMBL/GenBank/DDBJ whole genome shotgun (WGS) entry which is preliminary data.</text>
</comment>
<protein>
    <submittedName>
        <fullName evidence="1">Leucine-rich repeat protein</fullName>
    </submittedName>
</protein>
<dbReference type="InterPro" id="IPR038765">
    <property type="entry name" value="Papain-like_cys_pep_sf"/>
</dbReference>
<dbReference type="Proteomes" id="UP000714420">
    <property type="component" value="Unassembled WGS sequence"/>
</dbReference>
<dbReference type="PRINTS" id="PR00797">
    <property type="entry name" value="STREPTOPAIN"/>
</dbReference>
<dbReference type="InterPro" id="IPR032675">
    <property type="entry name" value="LRR_dom_sf"/>
</dbReference>
<dbReference type="Gene3D" id="3.80.10.10">
    <property type="entry name" value="Ribonuclease Inhibitor"/>
    <property type="match status" value="1"/>
</dbReference>
<sequence>MRILYVISLTYIFALGYGLSVAAQGKYVFTTEVRPFVTTKWGQDEPYNMMCPKEKRDTVLKHALAGCGPIVMAQAMCKYGYPPKNLKTGVEYKWQLMFDMPDDSTTTDEKKAVARLIKDCGTAASTVYGKSASATKINNVVTALKEYFGYSQYMSIADRLYYKGDGGNKAWKDKIQEELKGGRPIIIRAERNAHDAHVFIIDGCRDSVVHVNWGWSGKRDGYYDPDSLDGYMHNQRMIVGTAPSGYRPAVKRIVLDKAGDLARHITDKDWLYTRHIKIAGTVNKNDFELLRQLAGGGRDGERKGNLCTIDLNEAVTLALPDSAFYGCDNLTYVSLPITLPAISRYCFAKCGKLNGVMIHNMVNSIGQNAFSGCFGLIKIELPKSLRHIGANAFNSCTTIKTIVVPAHTKTIGSGAFAHCVKLSRLYMPKALKKTDKTIIVGTKVKRINRI</sequence>
<dbReference type="PANTHER" id="PTHR45661:SF3">
    <property type="entry name" value="IG-LIKE DOMAIN-CONTAINING PROTEIN"/>
    <property type="match status" value="1"/>
</dbReference>
<accession>A0ABX2AKC5</accession>
<dbReference type="InterPro" id="IPR053139">
    <property type="entry name" value="Surface_bspA-like"/>
</dbReference>
<keyword evidence="2" id="KW-1185">Reference proteome</keyword>
<dbReference type="Gene3D" id="3.40.50.12480">
    <property type="match status" value="1"/>
</dbReference>
<dbReference type="SUPFAM" id="SSF52058">
    <property type="entry name" value="L domain-like"/>
    <property type="match status" value="1"/>
</dbReference>
<dbReference type="InterPro" id="IPR000200">
    <property type="entry name" value="Peptidase_C10"/>
</dbReference>
<name>A0ABX2AKC5_9BACT</name>
<dbReference type="EMBL" id="JABKKF010000001">
    <property type="protein sequence ID" value="NPD90992.1"/>
    <property type="molecule type" value="Genomic_DNA"/>
</dbReference>
<dbReference type="Pfam" id="PF13306">
    <property type="entry name" value="LRR_5"/>
    <property type="match status" value="1"/>
</dbReference>
<dbReference type="PANTHER" id="PTHR45661">
    <property type="entry name" value="SURFACE ANTIGEN"/>
    <property type="match status" value="1"/>
</dbReference>
<dbReference type="RefSeq" id="WP_172272617.1">
    <property type="nucleotide sequence ID" value="NZ_CASGMU010000001.1"/>
</dbReference>
<gene>
    <name evidence="1" type="ORF">HPS56_01215</name>
</gene>
<dbReference type="InterPro" id="IPR044934">
    <property type="entry name" value="Streptopain_sf"/>
</dbReference>
<reference evidence="1 2" key="1">
    <citation type="submission" date="2020-05" db="EMBL/GenBank/DDBJ databases">
        <title>Distinct polysaccharide utilization as determinants for interspecies competition between intestinal Prevotella spp.</title>
        <authorList>
            <person name="Galvez E.J.C."/>
            <person name="Iljazovic A."/>
            <person name="Strowig T."/>
        </authorList>
    </citation>
    <scope>NUCLEOTIDE SEQUENCE [LARGE SCALE GENOMIC DNA]</scope>
    <source>
        <strain evidence="1 2">PMUR</strain>
    </source>
</reference>
<evidence type="ECO:0000313" key="2">
    <source>
        <dbReference type="Proteomes" id="UP000714420"/>
    </source>
</evidence>
<evidence type="ECO:0000313" key="1">
    <source>
        <dbReference type="EMBL" id="NPD90992.1"/>
    </source>
</evidence>